<dbReference type="AlphaFoldDB" id="A0A8T0F1G8"/>
<sequence>MGFQCRCPYVQGMDRGGHSARIARRLSLSLSLSNLISPLLSLSLTSLIPSPSFPPCHTPFSLVPFSVMHLLPDSLPRLGSSPGERREKGEGAEWRVPKRQGAYHRSTEKKAKDGQGDQTWMKVDERHGEGAGKRQTGKRKRLGTNRQMGSGRTGVGRGRESGRGGKEVPGARTLTSKRRCVHFCFI</sequence>
<feature type="compositionally biased region" description="Basic and acidic residues" evidence="1">
    <location>
        <begin position="105"/>
        <end position="115"/>
    </location>
</feature>
<gene>
    <name evidence="2" type="ORF">HNY73_013065</name>
</gene>
<accession>A0A8T0F1G8</accession>
<reference evidence="2" key="2">
    <citation type="submission" date="2020-06" db="EMBL/GenBank/DDBJ databases">
        <authorList>
            <person name="Sheffer M."/>
        </authorList>
    </citation>
    <scope>NUCLEOTIDE SEQUENCE</scope>
</reference>
<protein>
    <submittedName>
        <fullName evidence="2">Uncharacterized protein</fullName>
    </submittedName>
</protein>
<dbReference type="EMBL" id="JABXBU010001863">
    <property type="protein sequence ID" value="KAF8782829.1"/>
    <property type="molecule type" value="Genomic_DNA"/>
</dbReference>
<comment type="caution">
    <text evidence="2">The sequence shown here is derived from an EMBL/GenBank/DDBJ whole genome shotgun (WGS) entry which is preliminary data.</text>
</comment>
<evidence type="ECO:0000313" key="2">
    <source>
        <dbReference type="EMBL" id="KAF8782829.1"/>
    </source>
</evidence>
<evidence type="ECO:0000313" key="3">
    <source>
        <dbReference type="Proteomes" id="UP000807504"/>
    </source>
</evidence>
<feature type="compositionally biased region" description="Basic and acidic residues" evidence="1">
    <location>
        <begin position="157"/>
        <end position="166"/>
    </location>
</feature>
<keyword evidence="3" id="KW-1185">Reference proteome</keyword>
<feature type="compositionally biased region" description="Basic and acidic residues" evidence="1">
    <location>
        <begin position="83"/>
        <end position="96"/>
    </location>
</feature>
<proteinExistence type="predicted"/>
<evidence type="ECO:0000256" key="1">
    <source>
        <dbReference type="SAM" id="MobiDB-lite"/>
    </source>
</evidence>
<reference evidence="2" key="1">
    <citation type="journal article" date="2020" name="bioRxiv">
        <title>Chromosome-level reference genome of the European wasp spider Argiope bruennichi: a resource for studies on range expansion and evolutionary adaptation.</title>
        <authorList>
            <person name="Sheffer M.M."/>
            <person name="Hoppe A."/>
            <person name="Krehenwinkel H."/>
            <person name="Uhl G."/>
            <person name="Kuss A.W."/>
            <person name="Jensen L."/>
            <person name="Jensen C."/>
            <person name="Gillespie R.G."/>
            <person name="Hoff K.J."/>
            <person name="Prost S."/>
        </authorList>
    </citation>
    <scope>NUCLEOTIDE SEQUENCE</scope>
</reference>
<organism evidence="2 3">
    <name type="scientific">Argiope bruennichi</name>
    <name type="common">Wasp spider</name>
    <name type="synonym">Aranea bruennichi</name>
    <dbReference type="NCBI Taxonomy" id="94029"/>
    <lineage>
        <taxon>Eukaryota</taxon>
        <taxon>Metazoa</taxon>
        <taxon>Ecdysozoa</taxon>
        <taxon>Arthropoda</taxon>
        <taxon>Chelicerata</taxon>
        <taxon>Arachnida</taxon>
        <taxon>Araneae</taxon>
        <taxon>Araneomorphae</taxon>
        <taxon>Entelegynae</taxon>
        <taxon>Araneoidea</taxon>
        <taxon>Araneidae</taxon>
        <taxon>Argiope</taxon>
    </lineage>
</organism>
<dbReference type="Proteomes" id="UP000807504">
    <property type="component" value="Unassembled WGS sequence"/>
</dbReference>
<feature type="compositionally biased region" description="Basic and acidic residues" evidence="1">
    <location>
        <begin position="122"/>
        <end position="132"/>
    </location>
</feature>
<feature type="region of interest" description="Disordered" evidence="1">
    <location>
        <begin position="75"/>
        <end position="171"/>
    </location>
</feature>
<name>A0A8T0F1G8_ARGBR</name>